<evidence type="ECO:0000313" key="1">
    <source>
        <dbReference type="EMBL" id="CAK7210072.1"/>
    </source>
</evidence>
<proteinExistence type="predicted"/>
<protein>
    <recommendedName>
        <fullName evidence="3">Aminoglycoside phosphotransferase domain-containing protein</fullName>
    </recommendedName>
</protein>
<keyword evidence="2" id="KW-1185">Reference proteome</keyword>
<name>A0ABP0AS22_9PEZI</name>
<dbReference type="PANTHER" id="PTHR21310:SF37">
    <property type="entry name" value="AMINOGLYCOSIDE PHOSPHOTRANSFERASE DOMAIN-CONTAINING PROTEIN"/>
    <property type="match status" value="1"/>
</dbReference>
<dbReference type="Proteomes" id="UP001642405">
    <property type="component" value="Unassembled WGS sequence"/>
</dbReference>
<comment type="caution">
    <text evidence="1">The sequence shown here is derived from an EMBL/GenBank/DDBJ whole genome shotgun (WGS) entry which is preliminary data.</text>
</comment>
<evidence type="ECO:0008006" key="3">
    <source>
        <dbReference type="Google" id="ProtNLM"/>
    </source>
</evidence>
<dbReference type="EMBL" id="CAWUHB010000002">
    <property type="protein sequence ID" value="CAK7210072.1"/>
    <property type="molecule type" value="Genomic_DNA"/>
</dbReference>
<gene>
    <name evidence="1" type="ORF">SCUCBS95973_000668</name>
</gene>
<dbReference type="InterPro" id="IPR051678">
    <property type="entry name" value="AGP_Transferase"/>
</dbReference>
<organism evidence="1 2">
    <name type="scientific">Sporothrix curviconia</name>
    <dbReference type="NCBI Taxonomy" id="1260050"/>
    <lineage>
        <taxon>Eukaryota</taxon>
        <taxon>Fungi</taxon>
        <taxon>Dikarya</taxon>
        <taxon>Ascomycota</taxon>
        <taxon>Pezizomycotina</taxon>
        <taxon>Sordariomycetes</taxon>
        <taxon>Sordariomycetidae</taxon>
        <taxon>Ophiostomatales</taxon>
        <taxon>Ophiostomataceae</taxon>
        <taxon>Sporothrix</taxon>
    </lineage>
</organism>
<evidence type="ECO:0000313" key="2">
    <source>
        <dbReference type="Proteomes" id="UP001642405"/>
    </source>
</evidence>
<accession>A0ABP0AS22</accession>
<sequence length="554" mass="61391">MPANLFLANGKSITREEALDRKINVVAQFTQYKAVADLKRVWDHQDDWCTLVAAHVGVQPGRIQMSHPPAWKRGTFNLVVPMLLKGDGVPPQVLLRVPMPAKIGEKQHQGSVADKLRCEAASYIWMQRHCPDIRIPHLYGFGIPGVDGGHFTHASRLPILRRALLYVRQCTASILHRPVPSDYLPIAAPPQKSTEPPLADTGYLLLENLDEVRFGKQIPYVLPRGRSLHELYAEEPEKTANLCRGLARVMLALARVPQPRIGAFRFSPADGTILLDGRPTTCSMAILESEGAQRRIGLDTTYACVDRYVADMLGFRASVFCDDPNAAVDAEEAKAQMADLVFLRAVTHHFVSGYYGRDDRDDRNGPFVLHLSDDNAGNVLVDDDWHVTGLFDLEWLFAAPVGALSAPWWLTWQAVDDVAKPGSAGYDAYCASRRIFMDILRDEEEKVNDKTTTAPLAPLAPLSAALDASWDSERTWLYVALTSVDALGHVVRRRLRPLFVGAGGSADSTCYAALYELWSTSAAAVVAQKLRDREQYEAVIERLFADEYGQDCSG</sequence>
<dbReference type="PANTHER" id="PTHR21310">
    <property type="entry name" value="AMINOGLYCOSIDE PHOSPHOTRANSFERASE-RELATED-RELATED"/>
    <property type="match status" value="1"/>
</dbReference>
<reference evidence="1 2" key="1">
    <citation type="submission" date="2024-01" db="EMBL/GenBank/DDBJ databases">
        <authorList>
            <person name="Allen C."/>
            <person name="Tagirdzhanova G."/>
        </authorList>
    </citation>
    <scope>NUCLEOTIDE SEQUENCE [LARGE SCALE GENOMIC DNA]</scope>
</reference>